<dbReference type="AlphaFoldDB" id="A0A6M0RG83"/>
<comment type="caution">
    <text evidence="2">The sequence shown here is derived from an EMBL/GenBank/DDBJ whole genome shotgun (WGS) entry which is preliminary data.</text>
</comment>
<dbReference type="EMBL" id="QXHD01000004">
    <property type="protein sequence ID" value="NEZ55238.1"/>
    <property type="molecule type" value="Genomic_DNA"/>
</dbReference>
<feature type="domain" description="CHAT" evidence="1">
    <location>
        <begin position="1"/>
        <end position="46"/>
    </location>
</feature>
<accession>A0A6M0RG83</accession>
<evidence type="ECO:0000259" key="1">
    <source>
        <dbReference type="Pfam" id="PF12770"/>
    </source>
</evidence>
<name>A0A6M0RG83_9CYAN</name>
<dbReference type="Proteomes" id="UP000481033">
    <property type="component" value="Unassembled WGS sequence"/>
</dbReference>
<keyword evidence="3" id="KW-1185">Reference proteome</keyword>
<evidence type="ECO:0000313" key="2">
    <source>
        <dbReference type="EMBL" id="NEZ55238.1"/>
    </source>
</evidence>
<organism evidence="2 3">
    <name type="scientific">Adonisia turfae CCMR0081</name>
    <dbReference type="NCBI Taxonomy" id="2292702"/>
    <lineage>
        <taxon>Bacteria</taxon>
        <taxon>Bacillati</taxon>
        <taxon>Cyanobacteriota</taxon>
        <taxon>Adonisia</taxon>
        <taxon>Adonisia turfae</taxon>
    </lineage>
</organism>
<protein>
    <submittedName>
        <fullName evidence="2">CHAT domain-containing protein</fullName>
    </submittedName>
</protein>
<sequence length="46" mass="5217">MTEFYTALAQPDITKAEAFRQAQLDLMQDPQLASSHFWTLFVLAGN</sequence>
<dbReference type="Pfam" id="PF12770">
    <property type="entry name" value="CHAT"/>
    <property type="match status" value="1"/>
</dbReference>
<dbReference type="RefSeq" id="WP_163697026.1">
    <property type="nucleotide sequence ID" value="NZ_QXHD01000004.1"/>
</dbReference>
<gene>
    <name evidence="2" type="ORF">DXZ20_06010</name>
</gene>
<proteinExistence type="predicted"/>
<evidence type="ECO:0000313" key="3">
    <source>
        <dbReference type="Proteomes" id="UP000481033"/>
    </source>
</evidence>
<reference evidence="2 3" key="1">
    <citation type="journal article" date="2020" name="Microb. Ecol.">
        <title>Ecogenomics of the Marine Benthic Filamentous Cyanobacterium Adonisia.</title>
        <authorList>
            <person name="Walter J.M."/>
            <person name="Coutinho F.H."/>
            <person name="Leomil L."/>
            <person name="Hargreaves P.I."/>
            <person name="Campeao M.E."/>
            <person name="Vieira V.V."/>
            <person name="Silva B.S."/>
            <person name="Fistarol G.O."/>
            <person name="Salomon P.S."/>
            <person name="Sawabe T."/>
            <person name="Mino S."/>
            <person name="Hosokawa M."/>
            <person name="Miyashita H."/>
            <person name="Maruyama F."/>
            <person name="van Verk M.C."/>
            <person name="Dutilh B.E."/>
            <person name="Thompson C.C."/>
            <person name="Thompson F.L."/>
        </authorList>
    </citation>
    <scope>NUCLEOTIDE SEQUENCE [LARGE SCALE GENOMIC DNA]</scope>
    <source>
        <strain evidence="2 3">CCMR0081</strain>
    </source>
</reference>
<dbReference type="InterPro" id="IPR024983">
    <property type="entry name" value="CHAT_dom"/>
</dbReference>